<accession>A0ABU9XBY1</accession>
<gene>
    <name evidence="3" type="ORF">ABC228_01080</name>
</gene>
<keyword evidence="1" id="KW-1188">Viral release from host cell</keyword>
<dbReference type="EMBL" id="JBDIML010000001">
    <property type="protein sequence ID" value="MEN2765767.1"/>
    <property type="molecule type" value="Genomic_DNA"/>
</dbReference>
<name>A0ABU9XBY1_9BACI</name>
<dbReference type="InterPro" id="IPR052404">
    <property type="entry name" value="SPP1-like_terminase"/>
</dbReference>
<reference evidence="3 4" key="1">
    <citation type="submission" date="2024-05" db="EMBL/GenBank/DDBJ databases">
        <authorList>
            <person name="Haq I."/>
            <person name="Ullah Z."/>
            <person name="Ahmad R."/>
            <person name="Li M."/>
            <person name="Tong Y."/>
        </authorList>
    </citation>
    <scope>NUCLEOTIDE SEQUENCE [LARGE SCALE GENOMIC DNA]</scope>
    <source>
        <strain evidence="3 4">16A2E</strain>
    </source>
</reference>
<dbReference type="PANTHER" id="PTHR41328">
    <property type="entry name" value="TERMINASE SMALL SUBUNIT-RELATED"/>
    <property type="match status" value="1"/>
</dbReference>
<organism evidence="3 4">
    <name type="scientific">Ornithinibacillus xuwenensis</name>
    <dbReference type="NCBI Taxonomy" id="3144668"/>
    <lineage>
        <taxon>Bacteria</taxon>
        <taxon>Bacillati</taxon>
        <taxon>Bacillota</taxon>
        <taxon>Bacilli</taxon>
        <taxon>Bacillales</taxon>
        <taxon>Bacillaceae</taxon>
        <taxon>Ornithinibacillus</taxon>
    </lineage>
</organism>
<dbReference type="PANTHER" id="PTHR41328:SF2">
    <property type="entry name" value="TERMINASE SMALL SUBUNIT"/>
    <property type="match status" value="1"/>
</dbReference>
<dbReference type="Pfam" id="PF03592">
    <property type="entry name" value="Terminase_2"/>
    <property type="match status" value="1"/>
</dbReference>
<evidence type="ECO:0000256" key="2">
    <source>
        <dbReference type="ARBA" id="ARBA00023219"/>
    </source>
</evidence>
<evidence type="ECO:0000256" key="1">
    <source>
        <dbReference type="ARBA" id="ARBA00022612"/>
    </source>
</evidence>
<dbReference type="Gene3D" id="1.10.10.1400">
    <property type="entry name" value="Terminase, small subunit, N-terminal DNA-binding domain, HTH motif"/>
    <property type="match status" value="1"/>
</dbReference>
<proteinExistence type="predicted"/>
<dbReference type="Proteomes" id="UP001444625">
    <property type="component" value="Unassembled WGS sequence"/>
</dbReference>
<dbReference type="InterPro" id="IPR005335">
    <property type="entry name" value="Terminase_ssu"/>
</dbReference>
<keyword evidence="2" id="KW-0231">Viral genome packaging</keyword>
<evidence type="ECO:0000313" key="4">
    <source>
        <dbReference type="Proteomes" id="UP001444625"/>
    </source>
</evidence>
<evidence type="ECO:0000313" key="3">
    <source>
        <dbReference type="EMBL" id="MEN2765767.1"/>
    </source>
</evidence>
<comment type="caution">
    <text evidence="3">The sequence shown here is derived from an EMBL/GenBank/DDBJ whole genome shotgun (WGS) entry which is preliminary data.</text>
</comment>
<dbReference type="RefSeq" id="WP_345823241.1">
    <property type="nucleotide sequence ID" value="NZ_JBDIML010000001.1"/>
</dbReference>
<dbReference type="InterPro" id="IPR038713">
    <property type="entry name" value="Terminase_Gp1_N_sf"/>
</dbReference>
<sequence>MNELKLTEKQKRFADYYIASGNAEESAKKAGYSARGNTTKLLQNTTIRKYIEERNKRLESNRIADMEEVKQFWTNTLRDEQRDLKDRLKASEYIAKTNAAFIDKQEHSGEIHNTVTELTPEQRMKRIKELKAKLEQ</sequence>
<protein>
    <submittedName>
        <fullName evidence="3">Terminase small subunit</fullName>
    </submittedName>
</protein>
<keyword evidence="4" id="KW-1185">Reference proteome</keyword>